<organism evidence="1 2">
    <name type="scientific">Vibrio tritonius</name>
    <dbReference type="NCBI Taxonomy" id="1435069"/>
    <lineage>
        <taxon>Bacteria</taxon>
        <taxon>Pseudomonadati</taxon>
        <taxon>Pseudomonadota</taxon>
        <taxon>Gammaproteobacteria</taxon>
        <taxon>Vibrionales</taxon>
        <taxon>Vibrionaceae</taxon>
        <taxon>Vibrio</taxon>
    </lineage>
</organism>
<accession>A0ABS7YWT2</accession>
<dbReference type="PROSITE" id="PS51257">
    <property type="entry name" value="PROKAR_LIPOPROTEIN"/>
    <property type="match status" value="1"/>
</dbReference>
<comment type="caution">
    <text evidence="1">The sequence shown here is derived from an EMBL/GenBank/DDBJ whole genome shotgun (WGS) entry which is preliminary data.</text>
</comment>
<evidence type="ECO:0000313" key="2">
    <source>
        <dbReference type="Proteomes" id="UP001199044"/>
    </source>
</evidence>
<keyword evidence="2" id="KW-1185">Reference proteome</keyword>
<name>A0ABS7YWT2_9VIBR</name>
<evidence type="ECO:0000313" key="1">
    <source>
        <dbReference type="EMBL" id="MCA2018785.1"/>
    </source>
</evidence>
<evidence type="ECO:0008006" key="3">
    <source>
        <dbReference type="Google" id="ProtNLM"/>
    </source>
</evidence>
<dbReference type="EMBL" id="JAIWIU010000201">
    <property type="protein sequence ID" value="MCA2018785.1"/>
    <property type="molecule type" value="Genomic_DNA"/>
</dbReference>
<proteinExistence type="predicted"/>
<reference evidence="2" key="1">
    <citation type="submission" date="2023-07" db="EMBL/GenBank/DDBJ databases">
        <title>Molecular identification of indigenous halophilic bacteria isolated from red sea cost, biodegradation of synthetic dyes and assessment of degraded metabolite toxicity.</title>
        <authorList>
            <person name="Chaieb K."/>
            <person name="Altayb H.N."/>
        </authorList>
    </citation>
    <scope>NUCLEOTIDE SEQUENCE [LARGE SCALE GENOMIC DNA]</scope>
    <source>
        <strain evidence="2">K20</strain>
    </source>
</reference>
<dbReference type="Proteomes" id="UP001199044">
    <property type="component" value="Unassembled WGS sequence"/>
</dbReference>
<dbReference type="RefSeq" id="WP_156430413.1">
    <property type="nucleotide sequence ID" value="NZ_AP014635.1"/>
</dbReference>
<protein>
    <recommendedName>
        <fullName evidence="3">Lipoprotein</fullName>
    </recommendedName>
</protein>
<gene>
    <name evidence="1" type="ORF">LDJ79_21905</name>
</gene>
<sequence>MKTCIKGVLLLAVLFSISGCIPIPGMRGGPHFGHLIPTNAPAMPHE</sequence>